<name>A0A8G1RWA0_9EURO</name>
<dbReference type="RefSeq" id="XP_040801971.1">
    <property type="nucleotide sequence ID" value="XM_040950751.1"/>
</dbReference>
<sequence length="157" mass="17414">MCRVLESNGLQCSYGVGALGGGRKTLQQTIDQSISIFHVLSRCQAVAGIRSAPCRSHGDTDDDTTQALPNNCTEYGVLKQLTLYVKNSVSENNADGYRPSSERYNERKGRGRVDPCCERTALITMWFKWQLLPIFASFHPSPPFPMGGHTYISTFDC</sequence>
<evidence type="ECO:0000313" key="1">
    <source>
        <dbReference type="EMBL" id="RAK77961.1"/>
    </source>
</evidence>
<dbReference type="VEuPathDB" id="FungiDB:BO72DRAFT_82401"/>
<protein>
    <submittedName>
        <fullName evidence="1">Uncharacterized protein</fullName>
    </submittedName>
</protein>
<dbReference type="EMBL" id="KZ824639">
    <property type="protein sequence ID" value="RAK77961.1"/>
    <property type="molecule type" value="Genomic_DNA"/>
</dbReference>
<reference evidence="1 2" key="1">
    <citation type="submission" date="2018-02" db="EMBL/GenBank/DDBJ databases">
        <title>The genomes of Aspergillus section Nigri reveals drivers in fungal speciation.</title>
        <authorList>
            <consortium name="DOE Joint Genome Institute"/>
            <person name="Vesth T.C."/>
            <person name="Nybo J."/>
            <person name="Theobald S."/>
            <person name="Brandl J."/>
            <person name="Frisvad J.C."/>
            <person name="Nielsen K.F."/>
            <person name="Lyhne E.K."/>
            <person name="Kogle M.E."/>
            <person name="Kuo A."/>
            <person name="Riley R."/>
            <person name="Clum A."/>
            <person name="Nolan M."/>
            <person name="Lipzen A."/>
            <person name="Salamov A."/>
            <person name="Henrissat B."/>
            <person name="Wiebenga A."/>
            <person name="De vries R.P."/>
            <person name="Grigoriev I.V."/>
            <person name="Mortensen U.H."/>
            <person name="Andersen M.R."/>
            <person name="Baker S.E."/>
        </authorList>
    </citation>
    <scope>NUCLEOTIDE SEQUENCE [LARGE SCALE GENOMIC DNA]</scope>
    <source>
        <strain evidence="1 2">CBS 313.89</strain>
    </source>
</reference>
<organism evidence="1 2">
    <name type="scientific">Aspergillus fijiensis CBS 313.89</name>
    <dbReference type="NCBI Taxonomy" id="1448319"/>
    <lineage>
        <taxon>Eukaryota</taxon>
        <taxon>Fungi</taxon>
        <taxon>Dikarya</taxon>
        <taxon>Ascomycota</taxon>
        <taxon>Pezizomycotina</taxon>
        <taxon>Eurotiomycetes</taxon>
        <taxon>Eurotiomycetidae</taxon>
        <taxon>Eurotiales</taxon>
        <taxon>Aspergillaceae</taxon>
        <taxon>Aspergillus</taxon>
    </lineage>
</organism>
<keyword evidence="2" id="KW-1185">Reference proteome</keyword>
<dbReference type="AlphaFoldDB" id="A0A8G1RWA0"/>
<proteinExistence type="predicted"/>
<dbReference type="Proteomes" id="UP000249789">
    <property type="component" value="Unassembled WGS sequence"/>
</dbReference>
<accession>A0A8G1RWA0</accession>
<dbReference type="GeneID" id="63868086"/>
<gene>
    <name evidence="1" type="ORF">BO72DRAFT_82401</name>
</gene>
<evidence type="ECO:0000313" key="2">
    <source>
        <dbReference type="Proteomes" id="UP000249789"/>
    </source>
</evidence>